<dbReference type="Proteomes" id="UP000504638">
    <property type="component" value="Unplaced"/>
</dbReference>
<dbReference type="GeneID" id="54417342"/>
<proteinExistence type="predicted"/>
<reference evidence="4" key="2">
    <citation type="submission" date="2020-04" db="EMBL/GenBank/DDBJ databases">
        <authorList>
            <consortium name="NCBI Genome Project"/>
        </authorList>
    </citation>
    <scope>NUCLEOTIDE SEQUENCE</scope>
    <source>
        <strain evidence="4">CBS 781.70</strain>
    </source>
</reference>
<feature type="region of interest" description="Disordered" evidence="1">
    <location>
        <begin position="645"/>
        <end position="682"/>
    </location>
</feature>
<sequence>MRVCLRRALSLSQTSAAVVTPRLLSRPVNVRPIWRLAKSSRHIGGSFSTYPNVSYVEAEVARDEQQDSEDNALEQVIKGQLPYSCPGCGAPTQTVDPDDAGYFSTTRGAVKAYLRHQAQPSQTTEDAIFANALQEAKLDTLQELGIRDLSKAGATLSTSPSAPICDRCHNILHHSTGVSVVHPTLNSLEATMDESPYKYNHIYHVIDAADFPMSVIPNIYRTLNLARPRTQNRRSKHINWHQGRVTQLSFIITRSDLLAPKKEQVDHMMYYLQSVLRDALGHRGQDLRLGNIHCVSSKRGWWTRQVKDLIFERGGGNWMVGKVNVGKSNLFEAVYPKGKGDDVNIQKMRQQVRAASGGERPDAYSPLDDPGRGASGQDDLALLPPPQPEVPYPVMPTISSLPGTTASPIRVPFGNGKGELIDLPGLERHSLEPYVQPEHQSKLCMTSRVVAQRLTIKPNQSLLLGGGLVRIKPVTEDVIFLAASFVPVELKPHVTSNWKAGEFQTGTRNKETGLEVITTDDAKAHIKSAGRFPLRWDVTNQQAGPLTRKDDVALKPDRLPFRVMGADILIEGCGWIEITAQIRKGKRLRQLPAEGAAEGDEKQDASTEDNGETSQNWYPREGAEEEYPMVEVFTPYGKHIGSRQCMNGYLIGGPKPKTAAEKMRKRPRMSMKSVKAQRQPQN</sequence>
<keyword evidence="3" id="KW-1185">Reference proteome</keyword>
<evidence type="ECO:0000256" key="1">
    <source>
        <dbReference type="SAM" id="MobiDB-lite"/>
    </source>
</evidence>
<dbReference type="InterPro" id="IPR027417">
    <property type="entry name" value="P-loop_NTPase"/>
</dbReference>
<dbReference type="AlphaFoldDB" id="A0A6G1FST6"/>
<dbReference type="Gene3D" id="3.40.50.300">
    <property type="entry name" value="P-loop containing nucleotide triphosphate hydrolases"/>
    <property type="match status" value="1"/>
</dbReference>
<dbReference type="GO" id="GO:0005739">
    <property type="term" value="C:mitochondrion"/>
    <property type="evidence" value="ECO:0007669"/>
    <property type="project" value="TreeGrafter"/>
</dbReference>
<evidence type="ECO:0000313" key="2">
    <source>
        <dbReference type="EMBL" id="KAF1808742.1"/>
    </source>
</evidence>
<feature type="region of interest" description="Disordered" evidence="1">
    <location>
        <begin position="352"/>
        <end position="380"/>
    </location>
</feature>
<dbReference type="EMBL" id="ML975179">
    <property type="protein sequence ID" value="KAF1808742.1"/>
    <property type="molecule type" value="Genomic_DNA"/>
</dbReference>
<dbReference type="OrthoDB" id="1696305at2759"/>
<name>A0A6G1FST6_9PEZI</name>
<dbReference type="PANTHER" id="PTHR46434">
    <property type="entry name" value="GENETIC INTERACTOR OF PROHIBITINS 3, MITOCHONDRIAL"/>
    <property type="match status" value="1"/>
</dbReference>
<reference evidence="2 4" key="1">
    <citation type="submission" date="2020-01" db="EMBL/GenBank/DDBJ databases">
        <authorList>
            <consortium name="DOE Joint Genome Institute"/>
            <person name="Haridas S."/>
            <person name="Albert R."/>
            <person name="Binder M."/>
            <person name="Bloem J."/>
            <person name="Labutti K."/>
            <person name="Salamov A."/>
            <person name="Andreopoulos B."/>
            <person name="Baker S.E."/>
            <person name="Barry K."/>
            <person name="Bills G."/>
            <person name="Bluhm B.H."/>
            <person name="Cannon C."/>
            <person name="Castanera R."/>
            <person name="Culley D.E."/>
            <person name="Daum C."/>
            <person name="Ezra D."/>
            <person name="Gonzalez J.B."/>
            <person name="Henrissat B."/>
            <person name="Kuo A."/>
            <person name="Liang C."/>
            <person name="Lipzen A."/>
            <person name="Lutzoni F."/>
            <person name="Magnuson J."/>
            <person name="Mondo S."/>
            <person name="Nolan M."/>
            <person name="Ohm R."/>
            <person name="Pangilinan J."/>
            <person name="Park H.-J."/>
            <person name="Ramirez L."/>
            <person name="Alfaro M."/>
            <person name="Sun H."/>
            <person name="Tritt A."/>
            <person name="Yoshinaga Y."/>
            <person name="Zwiers L.-H."/>
            <person name="Turgeon B.G."/>
            <person name="Goodwin S.B."/>
            <person name="Spatafora J.W."/>
            <person name="Crous P.W."/>
            <person name="Grigoriev I.V."/>
        </authorList>
    </citation>
    <scope>NUCLEOTIDE SEQUENCE</scope>
    <source>
        <strain evidence="2 4">CBS 781.70</strain>
    </source>
</reference>
<dbReference type="InterPro" id="IPR050896">
    <property type="entry name" value="Mito_lipid_metab_GTPase"/>
</dbReference>
<evidence type="ECO:0008006" key="5">
    <source>
        <dbReference type="Google" id="ProtNLM"/>
    </source>
</evidence>
<evidence type="ECO:0000313" key="4">
    <source>
        <dbReference type="RefSeq" id="XP_033530373.1"/>
    </source>
</evidence>
<reference evidence="4" key="3">
    <citation type="submission" date="2025-04" db="UniProtKB">
        <authorList>
            <consortium name="RefSeq"/>
        </authorList>
    </citation>
    <scope>IDENTIFICATION</scope>
    <source>
        <strain evidence="4">CBS 781.70</strain>
    </source>
</reference>
<gene>
    <name evidence="2 4" type="ORF">P152DRAFT_404643</name>
</gene>
<organism evidence="2">
    <name type="scientific">Eremomyces bilateralis CBS 781.70</name>
    <dbReference type="NCBI Taxonomy" id="1392243"/>
    <lineage>
        <taxon>Eukaryota</taxon>
        <taxon>Fungi</taxon>
        <taxon>Dikarya</taxon>
        <taxon>Ascomycota</taxon>
        <taxon>Pezizomycotina</taxon>
        <taxon>Dothideomycetes</taxon>
        <taxon>Dothideomycetes incertae sedis</taxon>
        <taxon>Eremomycetales</taxon>
        <taxon>Eremomycetaceae</taxon>
        <taxon>Eremomyces</taxon>
    </lineage>
</organism>
<feature type="region of interest" description="Disordered" evidence="1">
    <location>
        <begin position="592"/>
        <end position="623"/>
    </location>
</feature>
<protein>
    <recommendedName>
        <fullName evidence="5">Genetic interactor of prohibitins 3, mitochondrial</fullName>
    </recommendedName>
</protein>
<evidence type="ECO:0000313" key="3">
    <source>
        <dbReference type="Proteomes" id="UP000504638"/>
    </source>
</evidence>
<dbReference type="PANTHER" id="PTHR46434:SF1">
    <property type="entry name" value="GENETIC INTERACTOR OF PROHIBITINS 3, MITOCHONDRIAL"/>
    <property type="match status" value="1"/>
</dbReference>
<accession>A0A6G1FST6</accession>
<dbReference type="RefSeq" id="XP_033530373.1">
    <property type="nucleotide sequence ID" value="XM_033676772.1"/>
</dbReference>
<dbReference type="SUPFAM" id="SSF52540">
    <property type="entry name" value="P-loop containing nucleoside triphosphate hydrolases"/>
    <property type="match status" value="1"/>
</dbReference>